<proteinExistence type="predicted"/>
<comment type="caution">
    <text evidence="2">The sequence shown here is derived from an EMBL/GenBank/DDBJ whole genome shotgun (WGS) entry which is preliminary data.</text>
</comment>
<evidence type="ECO:0000313" key="2">
    <source>
        <dbReference type="EMBL" id="TMR15664.1"/>
    </source>
</evidence>
<protein>
    <submittedName>
        <fullName evidence="2">DUF3040 domain-containing protein</fullName>
    </submittedName>
</protein>
<keyword evidence="3" id="KW-1185">Reference proteome</keyword>
<keyword evidence="1" id="KW-0472">Membrane</keyword>
<dbReference type="EMBL" id="VCKY01000098">
    <property type="protein sequence ID" value="TMR15664.1"/>
    <property type="molecule type" value="Genomic_DNA"/>
</dbReference>
<gene>
    <name evidence="2" type="ORF">ETD86_26720</name>
</gene>
<sequence>MIEMRLSREEQRALEEIEERLAFEDPDLDALLARPHQDETSMLLFGEACRKVHAVPGQVWRIAVLLCVSVILIVVGLLLTTSS</sequence>
<keyword evidence="1" id="KW-1133">Transmembrane helix</keyword>
<evidence type="ECO:0000256" key="1">
    <source>
        <dbReference type="SAM" id="Phobius"/>
    </source>
</evidence>
<dbReference type="AlphaFoldDB" id="A0A5S4FCF2"/>
<dbReference type="Proteomes" id="UP000309128">
    <property type="component" value="Unassembled WGS sequence"/>
</dbReference>
<organism evidence="2 3">
    <name type="scientific">Nonomuraea turkmeniaca</name>
    <dbReference type="NCBI Taxonomy" id="103838"/>
    <lineage>
        <taxon>Bacteria</taxon>
        <taxon>Bacillati</taxon>
        <taxon>Actinomycetota</taxon>
        <taxon>Actinomycetes</taxon>
        <taxon>Streptosporangiales</taxon>
        <taxon>Streptosporangiaceae</taxon>
        <taxon>Nonomuraea</taxon>
    </lineage>
</organism>
<name>A0A5S4FCF2_9ACTN</name>
<accession>A0A5S4FCF2</accession>
<evidence type="ECO:0000313" key="3">
    <source>
        <dbReference type="Proteomes" id="UP000309128"/>
    </source>
</evidence>
<reference evidence="2 3" key="1">
    <citation type="submission" date="2019-05" db="EMBL/GenBank/DDBJ databases">
        <title>Draft genome sequence of Nonomuraea turkmeniaca DSM 43926.</title>
        <authorList>
            <person name="Saricaoglu S."/>
            <person name="Isik K."/>
        </authorList>
    </citation>
    <scope>NUCLEOTIDE SEQUENCE [LARGE SCALE GENOMIC DNA]</scope>
    <source>
        <strain evidence="2 3">DSM 43926</strain>
    </source>
</reference>
<keyword evidence="1" id="KW-0812">Transmembrane</keyword>
<feature type="transmembrane region" description="Helical" evidence="1">
    <location>
        <begin position="59"/>
        <end position="79"/>
    </location>
</feature>
<dbReference type="Pfam" id="PF11239">
    <property type="entry name" value="DUF3040"/>
    <property type="match status" value="1"/>
</dbReference>
<dbReference type="InterPro" id="IPR021401">
    <property type="entry name" value="DUF3040"/>
</dbReference>